<dbReference type="InterPro" id="IPR036013">
    <property type="entry name" value="Band_7/SPFH_dom_sf"/>
</dbReference>
<dbReference type="InterPro" id="IPR001107">
    <property type="entry name" value="Band_7"/>
</dbReference>
<comment type="similarity">
    <text evidence="2">Belongs to the band 7/mec-2 family.</text>
</comment>
<dbReference type="Proteomes" id="UP000593892">
    <property type="component" value="Chromosome"/>
</dbReference>
<proteinExistence type="inferred from homology"/>
<protein>
    <submittedName>
        <fullName evidence="5">Slipin family protein</fullName>
    </submittedName>
</protein>
<feature type="transmembrane region" description="Helical" evidence="3">
    <location>
        <begin position="21"/>
        <end position="41"/>
    </location>
</feature>
<dbReference type="GO" id="GO:0005886">
    <property type="term" value="C:plasma membrane"/>
    <property type="evidence" value="ECO:0007669"/>
    <property type="project" value="InterPro"/>
</dbReference>
<evidence type="ECO:0000256" key="3">
    <source>
        <dbReference type="SAM" id="Phobius"/>
    </source>
</evidence>
<dbReference type="PRINTS" id="PR00721">
    <property type="entry name" value="STOMATIN"/>
</dbReference>
<dbReference type="Gene3D" id="6.10.250.2090">
    <property type="match status" value="1"/>
</dbReference>
<evidence type="ECO:0000256" key="2">
    <source>
        <dbReference type="ARBA" id="ARBA00008164"/>
    </source>
</evidence>
<keyword evidence="6" id="KW-1185">Reference proteome</keyword>
<evidence type="ECO:0000259" key="4">
    <source>
        <dbReference type="SMART" id="SM00244"/>
    </source>
</evidence>
<dbReference type="EMBL" id="CP063849">
    <property type="protein sequence ID" value="QOY85458.1"/>
    <property type="molecule type" value="Genomic_DNA"/>
</dbReference>
<feature type="domain" description="Band 7" evidence="4">
    <location>
        <begin position="61"/>
        <end position="219"/>
    </location>
</feature>
<dbReference type="SUPFAM" id="SSF117892">
    <property type="entry name" value="Band 7/SPFH domain"/>
    <property type="match status" value="1"/>
</dbReference>
<dbReference type="InterPro" id="IPR043202">
    <property type="entry name" value="Band-7_stomatin-like"/>
</dbReference>
<feature type="transmembrane region" description="Helical" evidence="3">
    <location>
        <begin position="47"/>
        <end position="66"/>
    </location>
</feature>
<dbReference type="SMART" id="SM00244">
    <property type="entry name" value="PHB"/>
    <property type="match status" value="1"/>
</dbReference>
<name>A0A7S7NKR1_PALFE</name>
<evidence type="ECO:0000256" key="1">
    <source>
        <dbReference type="ARBA" id="ARBA00004167"/>
    </source>
</evidence>
<dbReference type="CDD" id="cd13775">
    <property type="entry name" value="SPFH_eoslipins_u3"/>
    <property type="match status" value="1"/>
</dbReference>
<dbReference type="InterPro" id="IPR001972">
    <property type="entry name" value="Stomatin_HflK_fam"/>
</dbReference>
<dbReference type="Gene3D" id="3.30.479.30">
    <property type="entry name" value="Band 7 domain"/>
    <property type="match status" value="1"/>
</dbReference>
<dbReference type="PANTHER" id="PTHR10264">
    <property type="entry name" value="BAND 7 PROTEIN-RELATED"/>
    <property type="match status" value="1"/>
</dbReference>
<gene>
    <name evidence="5" type="ORF">IRI77_21810</name>
</gene>
<comment type="subcellular location">
    <subcellularLocation>
        <location evidence="1">Membrane</location>
        <topology evidence="1">Single-pass membrane protein</topology>
    </subcellularLocation>
</comment>
<accession>A0A7S7NKR1</accession>
<keyword evidence="3" id="KW-1133">Transmembrane helix</keyword>
<evidence type="ECO:0000313" key="5">
    <source>
        <dbReference type="EMBL" id="QOY85458.1"/>
    </source>
</evidence>
<dbReference type="RefSeq" id="WP_194447128.1">
    <property type="nucleotide sequence ID" value="NZ_CP063849.1"/>
</dbReference>
<dbReference type="AlphaFoldDB" id="A0A7S7NKR1"/>
<organism evidence="5 6">
    <name type="scientific">Paludibaculum fermentans</name>
    <dbReference type="NCBI Taxonomy" id="1473598"/>
    <lineage>
        <taxon>Bacteria</taxon>
        <taxon>Pseudomonadati</taxon>
        <taxon>Acidobacteriota</taxon>
        <taxon>Terriglobia</taxon>
        <taxon>Bryobacterales</taxon>
        <taxon>Bryobacteraceae</taxon>
        <taxon>Paludibaculum</taxon>
    </lineage>
</organism>
<dbReference type="GO" id="GO:0098552">
    <property type="term" value="C:side of membrane"/>
    <property type="evidence" value="ECO:0007669"/>
    <property type="project" value="UniProtKB-ARBA"/>
</dbReference>
<evidence type="ECO:0000313" key="6">
    <source>
        <dbReference type="Proteomes" id="UP000593892"/>
    </source>
</evidence>
<reference evidence="5 6" key="1">
    <citation type="submission" date="2020-10" db="EMBL/GenBank/DDBJ databases">
        <title>Complete genome sequence of Paludibaculum fermentans P105T, a facultatively anaerobic acidobacterium capable of dissimilatory Fe(III) reduction.</title>
        <authorList>
            <person name="Dedysh S.N."/>
            <person name="Beletsky A.V."/>
            <person name="Kulichevskaya I.S."/>
            <person name="Mardanov A.V."/>
            <person name="Ravin N.V."/>
        </authorList>
    </citation>
    <scope>NUCLEOTIDE SEQUENCE [LARGE SCALE GENOMIC DNA]</scope>
    <source>
        <strain evidence="5 6">P105</strain>
    </source>
</reference>
<keyword evidence="3" id="KW-0472">Membrane</keyword>
<dbReference type="FunFam" id="3.30.479.30:FF:000004">
    <property type="entry name" value="Putative membrane protease family, stomatin"/>
    <property type="match status" value="1"/>
</dbReference>
<sequence length="307" mass="33553">MFPKGFSVNTGSSSVVRAQPVSSIGATVFAICVLIGVALGASLKMPLVVLAFVLLGIYFLFAIKVAQQWERVAVMRLGKYQGLKGPGIFTIVPIVDELSDFIDQRIRVTDVKAESSLTRDAVPVFVDAIVFWVVWNAEKSILEVENFFSAITMSAQTALRESIGRHMLTEMLTDREVLGKELQRILDEKTNPWGVTVQSVEIRDVQIPQELQDAMSREAQAQRERHARIILGTAETEISEKFAVAAEHYRDNPIALQLRAMNMLYEAIKEKGSMVIVPSSAVETMGLGGVMGTSALARGAGDPGAVK</sequence>
<dbReference type="PANTHER" id="PTHR10264:SF19">
    <property type="entry name" value="AT06885P-RELATED"/>
    <property type="match status" value="1"/>
</dbReference>
<keyword evidence="3" id="KW-0812">Transmembrane</keyword>
<dbReference type="Pfam" id="PF01145">
    <property type="entry name" value="Band_7"/>
    <property type="match status" value="1"/>
</dbReference>
<dbReference type="KEGG" id="pfer:IRI77_21810"/>